<dbReference type="OrthoDB" id="269311at2157"/>
<evidence type="ECO:0000313" key="3">
    <source>
        <dbReference type="EMBL" id="KKF39798.1"/>
    </source>
</evidence>
<comment type="caution">
    <text evidence="3">The sequence shown here is derived from an EMBL/GenBank/DDBJ whole genome shotgun (WGS) entry which is preliminary data.</text>
</comment>
<feature type="region of interest" description="Disordered" evidence="1">
    <location>
        <begin position="51"/>
        <end position="93"/>
    </location>
</feature>
<dbReference type="Pfam" id="PF08241">
    <property type="entry name" value="Methyltransf_11"/>
    <property type="match status" value="1"/>
</dbReference>
<feature type="domain" description="Methyltransferase type 11" evidence="2">
    <location>
        <begin position="94"/>
        <end position="149"/>
    </location>
</feature>
<evidence type="ECO:0000256" key="1">
    <source>
        <dbReference type="SAM" id="MobiDB-lite"/>
    </source>
</evidence>
<dbReference type="RefSeq" id="WP_050024225.1">
    <property type="nucleotide sequence ID" value="NZ_JNFH02000017.1"/>
</dbReference>
<keyword evidence="3" id="KW-0489">Methyltransferase</keyword>
<dbReference type="SUPFAM" id="SSF53335">
    <property type="entry name" value="S-adenosyl-L-methionine-dependent methyltransferases"/>
    <property type="match status" value="1"/>
</dbReference>
<evidence type="ECO:0000259" key="2">
    <source>
        <dbReference type="Pfam" id="PF08241"/>
    </source>
</evidence>
<dbReference type="GO" id="GO:0032259">
    <property type="term" value="P:methylation"/>
    <property type="evidence" value="ECO:0007669"/>
    <property type="project" value="UniProtKB-KW"/>
</dbReference>
<name>A0A0F8BHT8_9EURY</name>
<keyword evidence="4" id="KW-1185">Reference proteome</keyword>
<dbReference type="Gene3D" id="3.40.50.150">
    <property type="entry name" value="Vaccinia Virus protein VP39"/>
    <property type="match status" value="1"/>
</dbReference>
<dbReference type="InterPro" id="IPR013216">
    <property type="entry name" value="Methyltransf_11"/>
</dbReference>
<keyword evidence="3" id="KW-0808">Transferase</keyword>
<gene>
    <name evidence="3" type="ORF">FK85_25670</name>
</gene>
<accession>A0A0F8BHT8</accession>
<feature type="compositionally biased region" description="Gly residues" evidence="1">
    <location>
        <begin position="63"/>
        <end position="76"/>
    </location>
</feature>
<feature type="compositionally biased region" description="Basic and acidic residues" evidence="1">
    <location>
        <begin position="51"/>
        <end position="62"/>
    </location>
</feature>
<protein>
    <submittedName>
        <fullName evidence="3">Methyltransferase type 11</fullName>
    </submittedName>
</protein>
<proteinExistence type="predicted"/>
<dbReference type="GO" id="GO:0008757">
    <property type="term" value="F:S-adenosylmethionine-dependent methyltransferase activity"/>
    <property type="evidence" value="ECO:0007669"/>
    <property type="project" value="InterPro"/>
</dbReference>
<sequence length="267" mass="27444">MDVPHTVTTALDDQPVAGKRCLEAGAGVGNATGGLLANGAARVYAVTNDRDHARTTRRRVGEGGDGGDGSEGGDGSDGANDSDDSDENSGDHGDRLAVLEADLRAIPLPDGSVDLITAHGLCNVLDPASLSTVAEELSRVAAPGAQLVVDDYDPLPDGAAIRGLFAVENAASELARGRPALTFYPAAFLRRFFAGHGWEFERERALLEPVPWTESHVSAHADEAAASAADGSGGAGDALAATARRLADDIGSESAGRMYSLAFRLPD</sequence>
<dbReference type="EMBL" id="JNFH02000017">
    <property type="protein sequence ID" value="KKF39798.1"/>
    <property type="molecule type" value="Genomic_DNA"/>
</dbReference>
<dbReference type="AlphaFoldDB" id="A0A0F8BHT8"/>
<reference evidence="3 4" key="1">
    <citation type="journal article" date="2015" name="Genome Announc.">
        <title>Draft genome sequence of a Halorubrum H3 strain isolated from the burlinskoye salt lake (Altai Krai, Russia).</title>
        <authorList>
            <person name="Rozanov A.S."/>
            <person name="Bryanskaya A.V."/>
            <person name="Malup T.K."/>
            <person name="Kotenko A.V."/>
            <person name="Peltek S.E."/>
        </authorList>
    </citation>
    <scope>NUCLEOTIDE SEQUENCE [LARGE SCALE GENOMIC DNA]</scope>
    <source>
        <strain evidence="3 4">H3</strain>
    </source>
</reference>
<evidence type="ECO:0000313" key="4">
    <source>
        <dbReference type="Proteomes" id="UP000053331"/>
    </source>
</evidence>
<organism evidence="3 4">
    <name type="scientific">Halorubrum saccharovorum</name>
    <dbReference type="NCBI Taxonomy" id="2248"/>
    <lineage>
        <taxon>Archaea</taxon>
        <taxon>Methanobacteriati</taxon>
        <taxon>Methanobacteriota</taxon>
        <taxon>Stenosarchaea group</taxon>
        <taxon>Halobacteria</taxon>
        <taxon>Halobacteriales</taxon>
        <taxon>Haloferacaceae</taxon>
        <taxon>Halorubrum</taxon>
    </lineage>
</organism>
<dbReference type="InterPro" id="IPR029063">
    <property type="entry name" value="SAM-dependent_MTases_sf"/>
</dbReference>
<dbReference type="Proteomes" id="UP000053331">
    <property type="component" value="Unassembled WGS sequence"/>
</dbReference>